<dbReference type="RefSeq" id="WP_200965012.1">
    <property type="nucleotide sequence ID" value="NZ_BMAQ01000001.1"/>
</dbReference>
<proteinExistence type="predicted"/>
<dbReference type="Proteomes" id="UP000654993">
    <property type="component" value="Unassembled WGS sequence"/>
</dbReference>
<organism evidence="3 4">
    <name type="scientific">Insulibacter thermoxylanivorax</name>
    <dbReference type="NCBI Taxonomy" id="2749268"/>
    <lineage>
        <taxon>Bacteria</taxon>
        <taxon>Bacillati</taxon>
        <taxon>Bacillota</taxon>
        <taxon>Bacilli</taxon>
        <taxon>Bacillales</taxon>
        <taxon>Paenibacillaceae</taxon>
        <taxon>Insulibacter</taxon>
    </lineage>
</organism>
<protein>
    <recommendedName>
        <fullName evidence="2">SLH domain-containing protein</fullName>
    </recommendedName>
</protein>
<dbReference type="InterPro" id="IPR014044">
    <property type="entry name" value="CAP_dom"/>
</dbReference>
<reference evidence="3" key="1">
    <citation type="submission" date="2020-08" db="EMBL/GenBank/DDBJ databases">
        <authorList>
            <person name="Uke A."/>
            <person name="Chhe C."/>
            <person name="Baramee S."/>
            <person name="Kosugi A."/>
        </authorList>
    </citation>
    <scope>NUCLEOTIDE SEQUENCE</scope>
    <source>
        <strain evidence="3">DA-C8</strain>
    </source>
</reference>
<keyword evidence="1" id="KW-0732">Signal</keyword>
<dbReference type="PANTHER" id="PTHR31157">
    <property type="entry name" value="SCP DOMAIN-CONTAINING PROTEIN"/>
    <property type="match status" value="1"/>
</dbReference>
<feature type="domain" description="SLH" evidence="2">
    <location>
        <begin position="31"/>
        <end position="94"/>
    </location>
</feature>
<dbReference type="Gene3D" id="3.40.33.10">
    <property type="entry name" value="CAP"/>
    <property type="match status" value="1"/>
</dbReference>
<dbReference type="InterPro" id="IPR035940">
    <property type="entry name" value="CAP_sf"/>
</dbReference>
<dbReference type="PANTHER" id="PTHR31157:SF1">
    <property type="entry name" value="SCP DOMAIN-CONTAINING PROTEIN"/>
    <property type="match status" value="1"/>
</dbReference>
<name>A0A916QCQ4_9BACL</name>
<comment type="caution">
    <text evidence="3">The sequence shown here is derived from an EMBL/GenBank/DDBJ whole genome shotgun (WGS) entry which is preliminary data.</text>
</comment>
<dbReference type="AlphaFoldDB" id="A0A916QCQ4"/>
<dbReference type="Pfam" id="PF14504">
    <property type="entry name" value="CAP_assoc_N"/>
    <property type="match status" value="1"/>
</dbReference>
<accession>A0A916QCQ4</accession>
<dbReference type="Pfam" id="PF00395">
    <property type="entry name" value="SLH"/>
    <property type="match status" value="1"/>
</dbReference>
<sequence length="506" mass="56924">MRRWSRFWAMIALCAILLQLPLSIQAAEQMRASGFPDLSPKHWAYETITWAAGRGILSGLPNGHAAPDRLVTQAELTAMLIRAFIPGTDYDKEYKRLRVPAGSAWDQRDYLFAEKMNWAVKADRRTQTVNRGEAAELLVSVMGLNCTKHGAIQYLLDEGLARGKTSASLAGFRAGDPLSRAEAVTFIYRLVQAGVEAAPRPLTASAACTISSQELKDIAVSGVMMHDSEQTVLDRLGQPNLKVISQYGFEWYIYNDDYEHYVQVGIQSGKVVGLLTNARNWQTPQGIGPDSTYQDVVKAYGEPLEYILKGNTRYMQAADHDEQSVYQQKDYYLTFYYDKHEDHRILAVQLIDRRVEEQLRGFYGQASDELTKSFERQVFELANVSRVMHGLEPFTWDDRAASAARKHSKNMAVQAFFSHTDLAGRSPFDRMKSEGILYSTAAENIAYGQRDALEVHAGWMNSKSGHRESLLGSYERLGVGVYLASDGTPYYTQNFYTPRTVLGLNR</sequence>
<dbReference type="InterPro" id="IPR029410">
    <property type="entry name" value="CAP_assoc"/>
</dbReference>
<dbReference type="InterPro" id="IPR001119">
    <property type="entry name" value="SLH_dom"/>
</dbReference>
<reference evidence="3" key="2">
    <citation type="journal article" date="2021" name="Data Brief">
        <title>Draft genome sequence data of the facultative, thermophilic, xylanolytic bacterium Paenibacillus sp. strain DA-C8.</title>
        <authorList>
            <person name="Chhe C."/>
            <person name="Uke A."/>
            <person name="Baramee S."/>
            <person name="Ungkulpasvich U."/>
            <person name="Tachaapaikoon C."/>
            <person name="Pason P."/>
            <person name="Waeonukul R."/>
            <person name="Ratanakhanokchai K."/>
            <person name="Kosugi A."/>
        </authorList>
    </citation>
    <scope>NUCLEOTIDE SEQUENCE</scope>
    <source>
        <strain evidence="3">DA-C8</strain>
    </source>
</reference>
<dbReference type="Pfam" id="PF00188">
    <property type="entry name" value="CAP"/>
    <property type="match status" value="1"/>
</dbReference>
<evidence type="ECO:0000259" key="2">
    <source>
        <dbReference type="PROSITE" id="PS51272"/>
    </source>
</evidence>
<feature type="chain" id="PRO_5038054243" description="SLH domain-containing protein" evidence="1">
    <location>
        <begin position="27"/>
        <end position="506"/>
    </location>
</feature>
<evidence type="ECO:0000313" key="4">
    <source>
        <dbReference type="Proteomes" id="UP000654993"/>
    </source>
</evidence>
<gene>
    <name evidence="3" type="ORF">PRECH8_00040</name>
</gene>
<dbReference type="CDD" id="cd05379">
    <property type="entry name" value="CAP_bacterial"/>
    <property type="match status" value="1"/>
</dbReference>
<dbReference type="PROSITE" id="PS51272">
    <property type="entry name" value="SLH"/>
    <property type="match status" value="1"/>
</dbReference>
<keyword evidence="4" id="KW-1185">Reference proteome</keyword>
<evidence type="ECO:0000313" key="3">
    <source>
        <dbReference type="EMBL" id="GFR36708.1"/>
    </source>
</evidence>
<dbReference type="EMBL" id="BMAQ01000001">
    <property type="protein sequence ID" value="GFR36708.1"/>
    <property type="molecule type" value="Genomic_DNA"/>
</dbReference>
<feature type="signal peptide" evidence="1">
    <location>
        <begin position="1"/>
        <end position="26"/>
    </location>
</feature>
<evidence type="ECO:0000256" key="1">
    <source>
        <dbReference type="SAM" id="SignalP"/>
    </source>
</evidence>
<dbReference type="SUPFAM" id="SSF55797">
    <property type="entry name" value="PR-1-like"/>
    <property type="match status" value="1"/>
</dbReference>